<evidence type="ECO:0000256" key="1">
    <source>
        <dbReference type="ARBA" id="ARBA00022441"/>
    </source>
</evidence>
<dbReference type="PANTHER" id="PTHR45632">
    <property type="entry name" value="LD33804P"/>
    <property type="match status" value="1"/>
</dbReference>
<sequence length="408" mass="44528">MNEVVWNGGVSVRSEFKHNSLHAMRFSVVEDAITFAYTGRVEITMSNVACLFLLSTNLGCSTLTSGCIEFLGPRLSKDNVEVFWSIANATMNGELMSICVPVISGDFYGFTGLPMFPSSTDPEYLVALVKDIRLTGVSECSKLRAITTWFEAANPEDNANAFKDLVGAVELGRISSHNFVDICTSKCVMNLPVESKNYLVNAWKLATKSNVPRKIASSMKPAAGWEKLPDMITARSDCSAVCVPDVGAIVIGGWQSHMQRKVNFVELLNCSGVPTKDVYWRKLAPMLEWRTTPGVAHFRGRVVVAGGNDGQQITLESFSVPSNARDTGQWTKLAGLEQDNVGPISLVEFKGNLLLAGGGGDLLEFSPETEVDDSALEEFSWKPLLRIAGLTCPRLLHMQGCMLIVKDE</sequence>
<accession>A0A5K3EYS6</accession>
<name>A0A5K3EYS6_MESCO</name>
<dbReference type="InterPro" id="IPR011333">
    <property type="entry name" value="SKP1/BTB/POZ_sf"/>
</dbReference>
<proteinExistence type="predicted"/>
<dbReference type="Gene3D" id="3.30.710.10">
    <property type="entry name" value="Potassium Channel Kv1.1, Chain A"/>
    <property type="match status" value="1"/>
</dbReference>
<dbReference type="WBParaSite" id="MCU_003564-RB">
    <property type="protein sequence ID" value="MCU_003564-RB"/>
    <property type="gene ID" value="MCU_003564"/>
</dbReference>
<evidence type="ECO:0000313" key="3">
    <source>
        <dbReference type="WBParaSite" id="MCU_003564-RB"/>
    </source>
</evidence>
<protein>
    <submittedName>
        <fullName evidence="3">BTB domain-containing protein</fullName>
    </submittedName>
</protein>
<dbReference type="PANTHER" id="PTHR45632:SF3">
    <property type="entry name" value="KELCH-LIKE PROTEIN 32"/>
    <property type="match status" value="1"/>
</dbReference>
<dbReference type="AlphaFoldDB" id="A0A5K3EYS6"/>
<dbReference type="InterPro" id="IPR015915">
    <property type="entry name" value="Kelch-typ_b-propeller"/>
</dbReference>
<keyword evidence="1" id="KW-0880">Kelch repeat</keyword>
<dbReference type="SUPFAM" id="SSF117281">
    <property type="entry name" value="Kelch motif"/>
    <property type="match status" value="1"/>
</dbReference>
<dbReference type="Gene3D" id="2.120.10.80">
    <property type="entry name" value="Kelch-type beta propeller"/>
    <property type="match status" value="1"/>
</dbReference>
<organism evidence="3">
    <name type="scientific">Mesocestoides corti</name>
    <name type="common">Flatworm</name>
    <dbReference type="NCBI Taxonomy" id="53468"/>
    <lineage>
        <taxon>Eukaryota</taxon>
        <taxon>Metazoa</taxon>
        <taxon>Spiralia</taxon>
        <taxon>Lophotrochozoa</taxon>
        <taxon>Platyhelminthes</taxon>
        <taxon>Cestoda</taxon>
        <taxon>Eucestoda</taxon>
        <taxon>Cyclophyllidea</taxon>
        <taxon>Mesocestoididae</taxon>
        <taxon>Mesocestoides</taxon>
    </lineage>
</organism>
<reference evidence="3" key="1">
    <citation type="submission" date="2019-11" db="UniProtKB">
        <authorList>
            <consortium name="WormBaseParasite"/>
        </authorList>
    </citation>
    <scope>IDENTIFICATION</scope>
</reference>
<keyword evidence="2" id="KW-0677">Repeat</keyword>
<evidence type="ECO:0000256" key="2">
    <source>
        <dbReference type="ARBA" id="ARBA00022737"/>
    </source>
</evidence>